<gene>
    <name evidence="2" type="ORF">CBOVIS_LOCUS5060</name>
</gene>
<feature type="compositionally biased region" description="Basic and acidic residues" evidence="1">
    <location>
        <begin position="346"/>
        <end position="357"/>
    </location>
</feature>
<reference evidence="2 3" key="1">
    <citation type="submission" date="2020-04" db="EMBL/GenBank/DDBJ databases">
        <authorList>
            <person name="Laetsch R D."/>
            <person name="Stevens L."/>
            <person name="Kumar S."/>
            <person name="Blaxter L. M."/>
        </authorList>
    </citation>
    <scope>NUCLEOTIDE SEQUENCE [LARGE SCALE GENOMIC DNA]</scope>
</reference>
<dbReference type="OrthoDB" id="5861630at2759"/>
<comment type="caution">
    <text evidence="2">The sequence shown here is derived from an EMBL/GenBank/DDBJ whole genome shotgun (WGS) entry which is preliminary data.</text>
</comment>
<dbReference type="EMBL" id="CADEPM010000003">
    <property type="protein sequence ID" value="CAB3402443.1"/>
    <property type="molecule type" value="Genomic_DNA"/>
</dbReference>
<feature type="compositionally biased region" description="Polar residues" evidence="1">
    <location>
        <begin position="397"/>
        <end position="414"/>
    </location>
</feature>
<keyword evidence="3" id="KW-1185">Reference proteome</keyword>
<feature type="region of interest" description="Disordered" evidence="1">
    <location>
        <begin position="1"/>
        <end position="28"/>
    </location>
</feature>
<feature type="compositionally biased region" description="Polar residues" evidence="1">
    <location>
        <begin position="360"/>
        <end position="388"/>
    </location>
</feature>
<feature type="region of interest" description="Disordered" evidence="1">
    <location>
        <begin position="126"/>
        <end position="149"/>
    </location>
</feature>
<proteinExistence type="predicted"/>
<evidence type="ECO:0000313" key="2">
    <source>
        <dbReference type="EMBL" id="CAB3402443.1"/>
    </source>
</evidence>
<dbReference type="AlphaFoldDB" id="A0A8S1ES69"/>
<protein>
    <submittedName>
        <fullName evidence="2">Uncharacterized protein</fullName>
    </submittedName>
</protein>
<feature type="region of interest" description="Disordered" evidence="1">
    <location>
        <begin position="346"/>
        <end position="442"/>
    </location>
</feature>
<organism evidence="2 3">
    <name type="scientific">Caenorhabditis bovis</name>
    <dbReference type="NCBI Taxonomy" id="2654633"/>
    <lineage>
        <taxon>Eukaryota</taxon>
        <taxon>Metazoa</taxon>
        <taxon>Ecdysozoa</taxon>
        <taxon>Nematoda</taxon>
        <taxon>Chromadorea</taxon>
        <taxon>Rhabditida</taxon>
        <taxon>Rhabditina</taxon>
        <taxon>Rhabditomorpha</taxon>
        <taxon>Rhabditoidea</taxon>
        <taxon>Rhabditidae</taxon>
        <taxon>Peloderinae</taxon>
        <taxon>Caenorhabditis</taxon>
    </lineage>
</organism>
<dbReference type="Proteomes" id="UP000494206">
    <property type="component" value="Unassembled WGS sequence"/>
</dbReference>
<accession>A0A8S1ES69</accession>
<name>A0A8S1ES69_9PELO</name>
<evidence type="ECO:0000313" key="3">
    <source>
        <dbReference type="Proteomes" id="UP000494206"/>
    </source>
</evidence>
<feature type="compositionally biased region" description="Polar residues" evidence="1">
    <location>
        <begin position="308"/>
        <end position="329"/>
    </location>
</feature>
<feature type="compositionally biased region" description="Polar residues" evidence="1">
    <location>
        <begin position="423"/>
        <end position="435"/>
    </location>
</feature>
<sequence>MSAKKRKSDINIDSCELENESDRRKDKPWFEEQTVTDGSNRRKSFFGGMFKFKKMKSSSTLKDKNTLVPGLDSIMSHNNDITHLSQTSESSATSIDSSNVSLLPNVGKNADLRTFVNRNPYTASAPECPKLNGAGLNPHSDGKPEDNISISSRMSVDTIGSNQTMEEDRQSVSSTSMFCTPLRAPLRRNGAARISTRSVPDRHYDDPAYRTFNSVCNSVKRVPSSVSEKSFTPNSAARRSMRHMSRKLINSFNMEDVPEDEALTTVSRTFSTTMDEELEEEKFVDGKEFFANNVIQATESESNDRESISSNARLSVSSESRKNLGSSSIGRSNSILKKLMGGISGKERRNSEVHQDEFEIQNNTSSRRASNVSFSAESTSISNGSASNGLGPKMRSKTASASNITHRFSLSNMFRRTKDDDSQFTGQPNRRSTLTGYSSQSSGIGSIASINSDVAYNMPRLNGTSISRNGSKREDEVRKDVIFVCPQPTATFTRDLNDSIASTGDLHPTLLPNVRNGVSKSIELWSTAAGTREESTMLLFPMFCTSELEWDAPETIDGIFKMLDTYIHTKRWKTNGKVLLAGLTENNTRLLQEKYDAMKLFLQEDEDKTATDDAQSLNSSVIYTNV</sequence>
<evidence type="ECO:0000256" key="1">
    <source>
        <dbReference type="SAM" id="MobiDB-lite"/>
    </source>
</evidence>
<feature type="region of interest" description="Disordered" evidence="1">
    <location>
        <begin position="297"/>
        <end position="329"/>
    </location>
</feature>